<dbReference type="InterPro" id="IPR022024">
    <property type="entry name" value="DUF3602"/>
</dbReference>
<reference evidence="8 9" key="1">
    <citation type="journal article" date="2017" name="Biotechnol. Biofuels">
        <title>Differential beta-glucosidase expression as a function of carbon source availability in Talaromyces amestolkiae: a genomic and proteomic approach.</title>
        <authorList>
            <person name="de Eugenio L.I."/>
            <person name="Mendez-Liter J.A."/>
            <person name="Nieto-Dominguez M."/>
            <person name="Alonso L."/>
            <person name="Gil-Munoz J."/>
            <person name="Barriuso J."/>
            <person name="Prieto A."/>
            <person name="Martinez M.J."/>
        </authorList>
    </citation>
    <scope>NUCLEOTIDE SEQUENCE [LARGE SCALE GENOMIC DNA]</scope>
    <source>
        <strain evidence="8 9">CIB</strain>
    </source>
</reference>
<dbReference type="GO" id="GO:0005634">
    <property type="term" value="C:nucleus"/>
    <property type="evidence" value="ECO:0007669"/>
    <property type="project" value="UniProtKB-SubCell"/>
</dbReference>
<dbReference type="STRING" id="1196081.A0A364KXF1"/>
<accession>A0A364KXF1</accession>
<evidence type="ECO:0000256" key="4">
    <source>
        <dbReference type="ARBA" id="ARBA00023163"/>
    </source>
</evidence>
<dbReference type="CDD" id="cd12148">
    <property type="entry name" value="fungal_TF_MHR"/>
    <property type="match status" value="1"/>
</dbReference>
<dbReference type="GO" id="GO:0000976">
    <property type="term" value="F:transcription cis-regulatory region binding"/>
    <property type="evidence" value="ECO:0007669"/>
    <property type="project" value="TreeGrafter"/>
</dbReference>
<feature type="compositionally biased region" description="Basic and acidic residues" evidence="6">
    <location>
        <begin position="816"/>
        <end position="839"/>
    </location>
</feature>
<dbReference type="PANTHER" id="PTHR37534">
    <property type="entry name" value="TRANSCRIPTIONAL ACTIVATOR PROTEIN UGA3"/>
    <property type="match status" value="1"/>
</dbReference>
<dbReference type="PANTHER" id="PTHR37534:SF43">
    <property type="entry name" value="FINGER DOMAIN PROTEIN, PUTATIVE (AFU_ORTHOLOGUE AFUA_1G01850)-RELATED"/>
    <property type="match status" value="1"/>
</dbReference>
<feature type="region of interest" description="Disordered" evidence="6">
    <location>
        <begin position="211"/>
        <end position="250"/>
    </location>
</feature>
<feature type="compositionally biased region" description="Basic and acidic residues" evidence="6">
    <location>
        <begin position="875"/>
        <end position="889"/>
    </location>
</feature>
<dbReference type="CDD" id="cd00067">
    <property type="entry name" value="GAL4"/>
    <property type="match status" value="1"/>
</dbReference>
<keyword evidence="9" id="KW-1185">Reference proteome</keyword>
<evidence type="ECO:0000256" key="3">
    <source>
        <dbReference type="ARBA" id="ARBA00023125"/>
    </source>
</evidence>
<evidence type="ECO:0000259" key="7">
    <source>
        <dbReference type="PROSITE" id="PS50048"/>
    </source>
</evidence>
<feature type="compositionally biased region" description="Polar residues" evidence="6">
    <location>
        <begin position="106"/>
        <end position="121"/>
    </location>
</feature>
<dbReference type="EMBL" id="MIKG01000007">
    <property type="protein sequence ID" value="RAO68236.1"/>
    <property type="molecule type" value="Genomic_DNA"/>
</dbReference>
<comment type="subcellular location">
    <subcellularLocation>
        <location evidence="1">Nucleus</location>
    </subcellularLocation>
</comment>
<comment type="caution">
    <text evidence="8">The sequence shown here is derived from an EMBL/GenBank/DDBJ whole genome shotgun (WGS) entry which is preliminary data.</text>
</comment>
<evidence type="ECO:0000256" key="2">
    <source>
        <dbReference type="ARBA" id="ARBA00023015"/>
    </source>
</evidence>
<dbReference type="GO" id="GO:0045944">
    <property type="term" value="P:positive regulation of transcription by RNA polymerase II"/>
    <property type="evidence" value="ECO:0007669"/>
    <property type="project" value="TreeGrafter"/>
</dbReference>
<dbReference type="SUPFAM" id="SSF57701">
    <property type="entry name" value="Zn2/Cys6 DNA-binding domain"/>
    <property type="match status" value="1"/>
</dbReference>
<evidence type="ECO:0000256" key="6">
    <source>
        <dbReference type="SAM" id="MobiDB-lite"/>
    </source>
</evidence>
<dbReference type="InterPro" id="IPR021858">
    <property type="entry name" value="Fun_TF"/>
</dbReference>
<feature type="region of interest" description="Disordered" evidence="6">
    <location>
        <begin position="102"/>
        <end position="139"/>
    </location>
</feature>
<dbReference type="OrthoDB" id="5229455at2759"/>
<dbReference type="GO" id="GO:0000981">
    <property type="term" value="F:DNA-binding transcription factor activity, RNA polymerase II-specific"/>
    <property type="evidence" value="ECO:0007669"/>
    <property type="project" value="InterPro"/>
</dbReference>
<evidence type="ECO:0000256" key="1">
    <source>
        <dbReference type="ARBA" id="ARBA00004123"/>
    </source>
</evidence>
<dbReference type="GO" id="GO:0008270">
    <property type="term" value="F:zinc ion binding"/>
    <property type="evidence" value="ECO:0007669"/>
    <property type="project" value="InterPro"/>
</dbReference>
<name>A0A364KXF1_TALAM</name>
<dbReference type="InterPro" id="IPR036864">
    <property type="entry name" value="Zn2-C6_fun-type_DNA-bd_sf"/>
</dbReference>
<feature type="region of interest" description="Disordered" evidence="6">
    <location>
        <begin position="803"/>
        <end position="889"/>
    </location>
</feature>
<evidence type="ECO:0000313" key="9">
    <source>
        <dbReference type="Proteomes" id="UP000249363"/>
    </source>
</evidence>
<feature type="domain" description="Zn(2)-C6 fungal-type" evidence="7">
    <location>
        <begin position="19"/>
        <end position="49"/>
    </location>
</feature>
<dbReference type="Pfam" id="PF00172">
    <property type="entry name" value="Zn_clus"/>
    <property type="match status" value="1"/>
</dbReference>
<gene>
    <name evidence="8" type="ORF">BHQ10_004248</name>
</gene>
<sequence>MPRPKRPGAPAPKPRSRHGCWPCKRRKIKCTEEKPSCANCLRQGDTCDYSIRLNWEGRTKRKASESLTPTSGFMSFATNPEPSGLVSGTELASPTDLPLGIRDEWSSASSPFTNSTGNTWIPSGSPPSVPTQSPPTGPEDHQLVAAQHDLSTEGPFIPSTTVHETFRQYSPPFVAPVSSGLDSVGLGFTALSYGFESNAVSQPVSFLRDTSTEGLSTEGMYSPKRPRRQGDRSSHAKYHGQTSLDQDAGRMSVGFLSRGSDITFESPDRRQPIVTGHEIFYGYDCGTPDYDLPKNNDAEAIAPINPSDEVIDEDPISPASEPTPTGSIHVRRRSSFTTGGGYYITPVRVKIPRRMTPLPSALLENPMNLLYFHHFIDHTARILVPHDCDRNGLLNILPAMAITDPNLLNLMLAYSASHRARFLRHPEPSNRIAHWVRDVFPTLRHALNEPDENVTDSHLATAIMLVSLKIVSPSTFEVPIPWQTHLKLARDLFIARGIHLHCQPENKVAWFLGQWFCYLDIFGSLSCRYSGAPVLHSNHWPISAGQEHSDNPYQEDEANDEHYRVDCFNGYTRPTGAHLARLAHLTHRCDNERFDEVGNFRTDWSPSHDVIQAGQSLLEDMRRTRQHGHVPGTHHTELEDNEMIAIDMAFHWSAVLHIHRRVLGNTGYSAEIHEAVDNLCSAIARIRSGSSTECSVLFPLFTAGCESRDPQQRLDIMTRVMNFETEGLKQFKNARKLMQRCWEEDLPWMALAHVPSHISSPEFTMSTGRAVSHGRGGAGNIHTNGTATTAADLVTPTIKQEFFTTGRGGTGNMMFNDKDRPELARGSQDVEKPPKRSEESVQFTGRGGVANAVIPTVEEQKAKRTAADPQPERVPSQERPKEVAGGKTN</sequence>
<proteinExistence type="predicted"/>
<keyword evidence="4" id="KW-0804">Transcription</keyword>
<dbReference type="SMART" id="SM00066">
    <property type="entry name" value="GAL4"/>
    <property type="match status" value="1"/>
</dbReference>
<protein>
    <recommendedName>
        <fullName evidence="7">Zn(2)-C6 fungal-type domain-containing protein</fullName>
    </recommendedName>
</protein>
<dbReference type="InterPro" id="IPR001138">
    <property type="entry name" value="Zn2Cys6_DnaBD"/>
</dbReference>
<keyword evidence="3" id="KW-0238">DNA-binding</keyword>
<evidence type="ECO:0000256" key="5">
    <source>
        <dbReference type="ARBA" id="ARBA00023242"/>
    </source>
</evidence>
<keyword evidence="5" id="KW-0539">Nucleus</keyword>
<keyword evidence="2" id="KW-0805">Transcription regulation</keyword>
<dbReference type="AlphaFoldDB" id="A0A364KXF1"/>
<dbReference type="Proteomes" id="UP000249363">
    <property type="component" value="Unassembled WGS sequence"/>
</dbReference>
<dbReference type="Pfam" id="PF11951">
    <property type="entry name" value="Fungal_trans_2"/>
    <property type="match status" value="1"/>
</dbReference>
<dbReference type="Pfam" id="PF12223">
    <property type="entry name" value="DUF3602"/>
    <property type="match status" value="1"/>
</dbReference>
<dbReference type="RefSeq" id="XP_040732752.1">
    <property type="nucleotide sequence ID" value="XM_040876593.1"/>
</dbReference>
<organism evidence="8 9">
    <name type="scientific">Talaromyces amestolkiae</name>
    <dbReference type="NCBI Taxonomy" id="1196081"/>
    <lineage>
        <taxon>Eukaryota</taxon>
        <taxon>Fungi</taxon>
        <taxon>Dikarya</taxon>
        <taxon>Ascomycota</taxon>
        <taxon>Pezizomycotina</taxon>
        <taxon>Eurotiomycetes</taxon>
        <taxon>Eurotiomycetidae</taxon>
        <taxon>Eurotiales</taxon>
        <taxon>Trichocomaceae</taxon>
        <taxon>Talaromyces</taxon>
        <taxon>Talaromyces sect. Talaromyces</taxon>
    </lineage>
</organism>
<dbReference type="PROSITE" id="PS50048">
    <property type="entry name" value="ZN2_CY6_FUNGAL_2"/>
    <property type="match status" value="1"/>
</dbReference>
<dbReference type="GeneID" id="63793464"/>
<feature type="compositionally biased region" description="Pro residues" evidence="6">
    <location>
        <begin position="124"/>
        <end position="137"/>
    </location>
</feature>
<dbReference type="Gene3D" id="4.10.240.10">
    <property type="entry name" value="Zn(2)-C6 fungal-type DNA-binding domain"/>
    <property type="match status" value="1"/>
</dbReference>
<dbReference type="PROSITE" id="PS00463">
    <property type="entry name" value="ZN2_CY6_FUNGAL_1"/>
    <property type="match status" value="1"/>
</dbReference>
<evidence type="ECO:0000313" key="8">
    <source>
        <dbReference type="EMBL" id="RAO68236.1"/>
    </source>
</evidence>